<dbReference type="OrthoDB" id="1470350at2759"/>
<dbReference type="PANTHER" id="PTHR24282">
    <property type="entry name" value="CYTOCHROME P450 FAMILY MEMBER"/>
    <property type="match status" value="1"/>
</dbReference>
<keyword evidence="6" id="KW-1133">Transmembrane helix</keyword>
<evidence type="ECO:0000256" key="11">
    <source>
        <dbReference type="PIRSR" id="PIRSR602401-1"/>
    </source>
</evidence>
<dbReference type="InterPro" id="IPR017972">
    <property type="entry name" value="Cyt_P450_CS"/>
</dbReference>
<organism evidence="13 14">
    <name type="scientific">Aquilegia coerulea</name>
    <name type="common">Rocky mountain columbine</name>
    <dbReference type="NCBI Taxonomy" id="218851"/>
    <lineage>
        <taxon>Eukaryota</taxon>
        <taxon>Viridiplantae</taxon>
        <taxon>Streptophyta</taxon>
        <taxon>Embryophyta</taxon>
        <taxon>Tracheophyta</taxon>
        <taxon>Spermatophyta</taxon>
        <taxon>Magnoliopsida</taxon>
        <taxon>Ranunculales</taxon>
        <taxon>Ranunculaceae</taxon>
        <taxon>Thalictroideae</taxon>
        <taxon>Aquilegia</taxon>
    </lineage>
</organism>
<dbReference type="InterPro" id="IPR050665">
    <property type="entry name" value="Cytochrome_P450_Monooxygen"/>
</dbReference>
<keyword evidence="14" id="KW-1185">Reference proteome</keyword>
<evidence type="ECO:0000313" key="13">
    <source>
        <dbReference type="EMBL" id="PIA27681.1"/>
    </source>
</evidence>
<dbReference type="GO" id="GO:0020037">
    <property type="term" value="F:heme binding"/>
    <property type="evidence" value="ECO:0007669"/>
    <property type="project" value="InterPro"/>
</dbReference>
<accession>A0A2G5C8U1</accession>
<dbReference type="GO" id="GO:0044550">
    <property type="term" value="P:secondary metabolite biosynthetic process"/>
    <property type="evidence" value="ECO:0007669"/>
    <property type="project" value="UniProtKB-ARBA"/>
</dbReference>
<comment type="subcellular location">
    <subcellularLocation>
        <location evidence="1">Membrane</location>
    </subcellularLocation>
</comment>
<dbReference type="PROSITE" id="PS00086">
    <property type="entry name" value="CYTOCHROME_P450"/>
    <property type="match status" value="1"/>
</dbReference>
<dbReference type="GO" id="GO:0016020">
    <property type="term" value="C:membrane"/>
    <property type="evidence" value="ECO:0007669"/>
    <property type="project" value="UniProtKB-SubCell"/>
</dbReference>
<gene>
    <name evidence="13" type="ORF">AQUCO_07600090v1</name>
</gene>
<dbReference type="EMBL" id="KZ305093">
    <property type="protein sequence ID" value="PIA27681.1"/>
    <property type="molecule type" value="Genomic_DNA"/>
</dbReference>
<dbReference type="GO" id="GO:0004497">
    <property type="term" value="F:monooxygenase activity"/>
    <property type="evidence" value="ECO:0007669"/>
    <property type="project" value="UniProtKB-KW"/>
</dbReference>
<feature type="binding site" description="axial binding residue" evidence="11">
    <location>
        <position position="399"/>
    </location>
    <ligand>
        <name>heme</name>
        <dbReference type="ChEBI" id="CHEBI:30413"/>
    </ligand>
    <ligandPart>
        <name>Fe</name>
        <dbReference type="ChEBI" id="CHEBI:18248"/>
    </ligandPart>
</feature>
<dbReference type="PANTHER" id="PTHR24282:SF148">
    <property type="entry name" value="CYTOCHROME P450 72A15-LIKE"/>
    <property type="match status" value="1"/>
</dbReference>
<reference evidence="13 14" key="1">
    <citation type="submission" date="2017-09" db="EMBL/GenBank/DDBJ databases">
        <title>WGS assembly of Aquilegia coerulea Goldsmith.</title>
        <authorList>
            <person name="Hodges S."/>
            <person name="Kramer E."/>
            <person name="Nordborg M."/>
            <person name="Tomkins J."/>
            <person name="Borevitz J."/>
            <person name="Derieg N."/>
            <person name="Yan J."/>
            <person name="Mihaltcheva S."/>
            <person name="Hayes R.D."/>
            <person name="Rokhsar D."/>
        </authorList>
    </citation>
    <scope>NUCLEOTIDE SEQUENCE [LARGE SCALE GENOMIC DNA]</scope>
    <source>
        <strain evidence="14">cv. Goldsmith</strain>
    </source>
</reference>
<dbReference type="GO" id="GO:0016705">
    <property type="term" value="F:oxidoreductase activity, acting on paired donors, with incorporation or reduction of molecular oxygen"/>
    <property type="evidence" value="ECO:0007669"/>
    <property type="project" value="InterPro"/>
</dbReference>
<evidence type="ECO:0000256" key="2">
    <source>
        <dbReference type="ARBA" id="ARBA00010617"/>
    </source>
</evidence>
<dbReference type="PRINTS" id="PR00385">
    <property type="entry name" value="P450"/>
</dbReference>
<name>A0A2G5C8U1_AQUCA</name>
<dbReference type="InterPro" id="IPR001128">
    <property type="entry name" value="Cyt_P450"/>
</dbReference>
<dbReference type="Gene3D" id="1.10.630.10">
    <property type="entry name" value="Cytochrome P450"/>
    <property type="match status" value="1"/>
</dbReference>
<dbReference type="Proteomes" id="UP000230069">
    <property type="component" value="Unassembled WGS sequence"/>
</dbReference>
<keyword evidence="7 12" id="KW-0560">Oxidoreductase</keyword>
<keyword evidence="3 11" id="KW-0349">Heme</keyword>
<keyword evidence="8 11" id="KW-0408">Iron</keyword>
<evidence type="ECO:0000313" key="14">
    <source>
        <dbReference type="Proteomes" id="UP000230069"/>
    </source>
</evidence>
<evidence type="ECO:0000256" key="9">
    <source>
        <dbReference type="ARBA" id="ARBA00023033"/>
    </source>
</evidence>
<evidence type="ECO:0000256" key="4">
    <source>
        <dbReference type="ARBA" id="ARBA00022692"/>
    </source>
</evidence>
<evidence type="ECO:0008006" key="15">
    <source>
        <dbReference type="Google" id="ProtNLM"/>
    </source>
</evidence>
<evidence type="ECO:0000256" key="8">
    <source>
        <dbReference type="ARBA" id="ARBA00023004"/>
    </source>
</evidence>
<comment type="cofactor">
    <cofactor evidence="11">
        <name>heme</name>
        <dbReference type="ChEBI" id="CHEBI:30413"/>
    </cofactor>
</comment>
<keyword evidence="10" id="KW-0472">Membrane</keyword>
<dbReference type="InParanoid" id="A0A2G5C8U1"/>
<dbReference type="SUPFAM" id="SSF48264">
    <property type="entry name" value="Cytochrome P450"/>
    <property type="match status" value="1"/>
</dbReference>
<feature type="non-terminal residue" evidence="13">
    <location>
        <position position="1"/>
    </location>
</feature>
<dbReference type="Pfam" id="PF00067">
    <property type="entry name" value="p450"/>
    <property type="match status" value="2"/>
</dbReference>
<evidence type="ECO:0000256" key="7">
    <source>
        <dbReference type="ARBA" id="ARBA00023002"/>
    </source>
</evidence>
<dbReference type="STRING" id="218851.A0A2G5C8U1"/>
<keyword evidence="9 12" id="KW-0503">Monooxygenase</keyword>
<protein>
    <recommendedName>
        <fullName evidence="15">Cytochrome P450</fullName>
    </recommendedName>
</protein>
<evidence type="ECO:0000256" key="10">
    <source>
        <dbReference type="ARBA" id="ARBA00023136"/>
    </source>
</evidence>
<dbReference type="InterPro" id="IPR036396">
    <property type="entry name" value="Cyt_P450_sf"/>
</dbReference>
<keyword evidence="4" id="KW-0812">Transmembrane</keyword>
<keyword evidence="5 11" id="KW-0479">Metal-binding</keyword>
<evidence type="ECO:0000256" key="3">
    <source>
        <dbReference type="ARBA" id="ARBA00022617"/>
    </source>
</evidence>
<sequence>VIISSSLLLWVAVKVFYSLWWKPKSLEKQLKQQGIKGTSYKVLHGDLKDYGRMFKEAWSKPLNLTHSIVPYVIPFFNQIVQTHGKISLFWLGTTPTVIIKDPELMKDVLSNKTIIKPAFHLEKLKGMMPAFSTSCNMLIEKWEKLVSPEGSYELDVWPDIQNFTSDVISRTAFGSNYEEGKTIFELQKEQAVLVLEAFKSVLAPIIYGFLPTKKNKRRMNLDKEIKANLRDLIERKVLAMRNGESGDDELIGMLLQSTNQNDLQAVIEECKLFYFAGQETSATWLTWTMIVLAMHPSWQEKAREEVLHICGKNMPRFENLNNLKIFLFRVSQFSLQALKNLSFPAGVHLILPTLLIHHDPKVWGDDAEEFKPERFSEGISKASKDQVAFFPFGWGARICLGQNFAMIEAKMALAMILQRFTFHLSPSYAHAPYTVITLQPRHGAQIILHRL</sequence>
<dbReference type="AlphaFoldDB" id="A0A2G5C8U1"/>
<evidence type="ECO:0000256" key="5">
    <source>
        <dbReference type="ARBA" id="ARBA00022723"/>
    </source>
</evidence>
<evidence type="ECO:0000256" key="6">
    <source>
        <dbReference type="ARBA" id="ARBA00022989"/>
    </source>
</evidence>
<proteinExistence type="inferred from homology"/>
<dbReference type="InterPro" id="IPR002401">
    <property type="entry name" value="Cyt_P450_E_grp-I"/>
</dbReference>
<dbReference type="GO" id="GO:0005506">
    <property type="term" value="F:iron ion binding"/>
    <property type="evidence" value="ECO:0007669"/>
    <property type="project" value="InterPro"/>
</dbReference>
<dbReference type="PRINTS" id="PR00463">
    <property type="entry name" value="EP450I"/>
</dbReference>
<evidence type="ECO:0000256" key="1">
    <source>
        <dbReference type="ARBA" id="ARBA00004370"/>
    </source>
</evidence>
<evidence type="ECO:0000256" key="12">
    <source>
        <dbReference type="RuleBase" id="RU000461"/>
    </source>
</evidence>
<comment type="similarity">
    <text evidence="2 12">Belongs to the cytochrome P450 family.</text>
</comment>